<dbReference type="RefSeq" id="WP_115451986.1">
    <property type="nucleotide sequence ID" value="NZ_QNQT01000003.1"/>
</dbReference>
<organism evidence="2 3">
    <name type="scientific">Neobacillus piezotolerans</name>
    <dbReference type="NCBI Taxonomy" id="2259171"/>
    <lineage>
        <taxon>Bacteria</taxon>
        <taxon>Bacillati</taxon>
        <taxon>Bacillota</taxon>
        <taxon>Bacilli</taxon>
        <taxon>Bacillales</taxon>
        <taxon>Bacillaceae</taxon>
        <taxon>Neobacillus</taxon>
    </lineage>
</organism>
<keyword evidence="1" id="KW-1133">Transmembrane helix</keyword>
<dbReference type="EMBL" id="QNQT01000003">
    <property type="protein sequence ID" value="RDU37158.1"/>
    <property type="molecule type" value="Genomic_DNA"/>
</dbReference>
<evidence type="ECO:0000313" key="3">
    <source>
        <dbReference type="Proteomes" id="UP000257144"/>
    </source>
</evidence>
<feature type="transmembrane region" description="Helical" evidence="1">
    <location>
        <begin position="84"/>
        <end position="106"/>
    </location>
</feature>
<dbReference type="Proteomes" id="UP000257144">
    <property type="component" value="Unassembled WGS sequence"/>
</dbReference>
<protein>
    <submittedName>
        <fullName evidence="2">DUF2269 domain-containing protein</fullName>
    </submittedName>
</protein>
<accession>A0A3D8GRU7</accession>
<feature type="transmembrane region" description="Helical" evidence="1">
    <location>
        <begin position="165"/>
        <end position="187"/>
    </location>
</feature>
<feature type="transmembrane region" description="Helical" evidence="1">
    <location>
        <begin position="6"/>
        <end position="25"/>
    </location>
</feature>
<comment type="caution">
    <text evidence="2">The sequence shown here is derived from an EMBL/GenBank/DDBJ whole genome shotgun (WGS) entry which is preliminary data.</text>
</comment>
<evidence type="ECO:0000313" key="2">
    <source>
        <dbReference type="EMBL" id="RDU37158.1"/>
    </source>
</evidence>
<feature type="transmembrane region" description="Helical" evidence="1">
    <location>
        <begin position="118"/>
        <end position="140"/>
    </location>
</feature>
<keyword evidence="1" id="KW-0472">Membrane</keyword>
<feature type="transmembrane region" description="Helical" evidence="1">
    <location>
        <begin position="46"/>
        <end position="64"/>
    </location>
</feature>
<keyword evidence="3" id="KW-1185">Reference proteome</keyword>
<dbReference type="OrthoDB" id="156858at2"/>
<name>A0A3D8GRU7_9BACI</name>
<gene>
    <name evidence="2" type="ORF">DRW41_10785</name>
</gene>
<sequence length="209" mass="24039">MSKDAGVFLGTTLLLVLLIIIPIWIGKKKSNKLNMNQKNWWLISHIFFVVIFIGGMLGTTLLAMSTNFITKREHIYAAHLFIEFFDWFLIIPGGIGSFFTGIWLAVRTHWGVTKYYWIMAKLGVTFIAILFGSTYMRIWIHETAGDIFVNTIHPLNNPLYLNSRGMLFIGIAISFSFIIFLVIISYLKPWGKIKEVQKPFLKQEGGEKR</sequence>
<reference evidence="2 3" key="1">
    <citation type="submission" date="2018-07" db="EMBL/GenBank/DDBJ databases">
        <title>Bacillus sp. YLB-04 draft genome sequence.</title>
        <authorList>
            <person name="Yu L."/>
            <person name="Tang X."/>
        </authorList>
    </citation>
    <scope>NUCLEOTIDE SEQUENCE [LARGE SCALE GENOMIC DNA]</scope>
    <source>
        <strain evidence="2 3">YLB-04</strain>
    </source>
</reference>
<keyword evidence="1" id="KW-0812">Transmembrane</keyword>
<proteinExistence type="predicted"/>
<dbReference type="AlphaFoldDB" id="A0A3D8GRU7"/>
<evidence type="ECO:0000256" key="1">
    <source>
        <dbReference type="SAM" id="Phobius"/>
    </source>
</evidence>